<name>X1KJW3_9ZZZZ</name>
<reference evidence="1" key="1">
    <citation type="journal article" date="2014" name="Front. Microbiol.">
        <title>High frequency of phylogenetically diverse reductive dehalogenase-homologous genes in deep subseafloor sedimentary metagenomes.</title>
        <authorList>
            <person name="Kawai M."/>
            <person name="Futagami T."/>
            <person name="Toyoda A."/>
            <person name="Takaki Y."/>
            <person name="Nishi S."/>
            <person name="Hori S."/>
            <person name="Arai W."/>
            <person name="Tsubouchi T."/>
            <person name="Morono Y."/>
            <person name="Uchiyama I."/>
            <person name="Ito T."/>
            <person name="Fujiyama A."/>
            <person name="Inagaki F."/>
            <person name="Takami H."/>
        </authorList>
    </citation>
    <scope>NUCLEOTIDE SEQUENCE</scope>
    <source>
        <strain evidence="1">Expedition CK06-06</strain>
    </source>
</reference>
<proteinExistence type="predicted"/>
<sequence length="39" mass="4459">GEREDGGSILMREEIVGVTCVRCEMFEFMMVQLDKEGSF</sequence>
<evidence type="ECO:0000313" key="1">
    <source>
        <dbReference type="EMBL" id="GAH90434.1"/>
    </source>
</evidence>
<gene>
    <name evidence="1" type="ORF">S06H3_05877</name>
</gene>
<protein>
    <submittedName>
        <fullName evidence="1">Uncharacterized protein</fullName>
    </submittedName>
</protein>
<accession>X1KJW3</accession>
<feature type="non-terminal residue" evidence="1">
    <location>
        <position position="1"/>
    </location>
</feature>
<comment type="caution">
    <text evidence="1">The sequence shown here is derived from an EMBL/GenBank/DDBJ whole genome shotgun (WGS) entry which is preliminary data.</text>
</comment>
<organism evidence="1">
    <name type="scientific">marine sediment metagenome</name>
    <dbReference type="NCBI Taxonomy" id="412755"/>
    <lineage>
        <taxon>unclassified sequences</taxon>
        <taxon>metagenomes</taxon>
        <taxon>ecological metagenomes</taxon>
    </lineage>
</organism>
<dbReference type="AlphaFoldDB" id="X1KJW3"/>
<dbReference type="EMBL" id="BARV01002222">
    <property type="protein sequence ID" value="GAH90434.1"/>
    <property type="molecule type" value="Genomic_DNA"/>
</dbReference>